<gene>
    <name evidence="2" type="ORF">L9W94_05910</name>
    <name evidence="3" type="ORF">L9X51_04525</name>
    <name evidence="4" type="ORF">PYE67_16590</name>
    <name evidence="1" type="ORF">VAE063_1010116</name>
</gene>
<dbReference type="GeneID" id="79918792"/>
<dbReference type="RefSeq" id="WP_053310557.1">
    <property type="nucleotide sequence ID" value="NZ_CALYLA010000026.1"/>
</dbReference>
<evidence type="ECO:0000313" key="7">
    <source>
        <dbReference type="Proteomes" id="UP001241226"/>
    </source>
</evidence>
<dbReference type="AlphaFoldDB" id="A0A7X6N850"/>
<evidence type="ECO:0000313" key="2">
    <source>
        <dbReference type="EMBL" id="MDE1241688.1"/>
    </source>
</evidence>
<dbReference type="Proteomes" id="UP001152658">
    <property type="component" value="Unassembled WGS sequence"/>
</dbReference>
<dbReference type="EMBL" id="CALYLK010000002">
    <property type="protein sequence ID" value="CAH8196654.1"/>
    <property type="molecule type" value="Genomic_DNA"/>
</dbReference>
<evidence type="ECO:0000313" key="4">
    <source>
        <dbReference type="EMBL" id="WGK87718.1"/>
    </source>
</evidence>
<dbReference type="EMBL" id="CP118712">
    <property type="protein sequence ID" value="WGK87718.1"/>
    <property type="molecule type" value="Genomic_DNA"/>
</dbReference>
<evidence type="ECO:0000313" key="1">
    <source>
        <dbReference type="EMBL" id="CAH8196654.1"/>
    </source>
</evidence>
<reference evidence="2 7" key="1">
    <citation type="submission" date="2022-02" db="EMBL/GenBank/DDBJ databases">
        <title>Emergence and expansion in Europe of a Vibrio aestuarianus clonal complex pathogenic for oysters.</title>
        <authorList>
            <person name="Mesnil A."/>
            <person name="Travers M.-A."/>
        </authorList>
    </citation>
    <scope>NUCLEOTIDE SEQUENCE</scope>
    <source>
        <strain evidence="2">19_064_11T1</strain>
        <strain evidence="3">19_064_15T1</strain>
        <strain evidence="4 7">U17</strain>
    </source>
</reference>
<dbReference type="EMBL" id="JAKNAX010000008">
    <property type="protein sequence ID" value="MDE1345702.1"/>
    <property type="molecule type" value="Genomic_DNA"/>
</dbReference>
<dbReference type="Proteomes" id="UP001140979">
    <property type="component" value="Unassembled WGS sequence"/>
</dbReference>
<evidence type="ECO:0000313" key="5">
    <source>
        <dbReference type="Proteomes" id="UP001140979"/>
    </source>
</evidence>
<reference evidence="1" key="2">
    <citation type="submission" date="2022-06" db="EMBL/GenBank/DDBJ databases">
        <authorList>
            <person name="Goudenege D."/>
            <person name="Le Roux F."/>
        </authorList>
    </citation>
    <scope>NUCLEOTIDE SEQUENCE</scope>
    <source>
        <strain evidence="1">12-063</strain>
    </source>
</reference>
<evidence type="ECO:0000313" key="6">
    <source>
        <dbReference type="Proteomes" id="UP001152658"/>
    </source>
</evidence>
<accession>A0A7X6N850</accession>
<proteinExistence type="predicted"/>
<keyword evidence="6" id="KW-1185">Reference proteome</keyword>
<organism evidence="2 5">
    <name type="scientific">Vibrio aestuarianus</name>
    <dbReference type="NCBI Taxonomy" id="28171"/>
    <lineage>
        <taxon>Bacteria</taxon>
        <taxon>Pseudomonadati</taxon>
        <taxon>Pseudomonadota</taxon>
        <taxon>Gammaproteobacteria</taxon>
        <taxon>Vibrionales</taxon>
        <taxon>Vibrionaceae</taxon>
        <taxon>Vibrio</taxon>
    </lineage>
</organism>
<dbReference type="Proteomes" id="UP001140978">
    <property type="component" value="Unassembled WGS sequence"/>
</dbReference>
<dbReference type="Proteomes" id="UP001241226">
    <property type="component" value="Chromosome 2"/>
</dbReference>
<sequence>MAISAVHSGYQILNQSGKMADEAAREINIEKEISPVGKADQALSFNKIEYTRPPEKPPQVDSLVKLNQATQYSRIGTNVIQRDQDMIGSLLDIQV</sequence>
<name>A0A7X6N850_9VIBR</name>
<protein>
    <submittedName>
        <fullName evidence="2">Uncharacterized protein</fullName>
    </submittedName>
</protein>
<evidence type="ECO:0000313" key="3">
    <source>
        <dbReference type="EMBL" id="MDE1345702.1"/>
    </source>
</evidence>
<dbReference type="EMBL" id="JAKNBA010000007">
    <property type="protein sequence ID" value="MDE1241688.1"/>
    <property type="molecule type" value="Genomic_DNA"/>
</dbReference>